<keyword evidence="1" id="KW-0472">Membrane</keyword>
<dbReference type="AlphaFoldDB" id="A0A2Z6SEG0"/>
<evidence type="ECO:0000256" key="1">
    <source>
        <dbReference type="SAM" id="Phobius"/>
    </source>
</evidence>
<protein>
    <recommendedName>
        <fullName evidence="5">MARVEL domain-containing protein</fullName>
    </recommendedName>
</protein>
<reference evidence="3" key="2">
    <citation type="submission" date="2019-10" db="EMBL/GenBank/DDBJ databases">
        <title>Conservation and host-specific expression of non-tandemly repeated heterogenous ribosome RNA gene in arbuscular mycorrhizal fungi.</title>
        <authorList>
            <person name="Maeda T."/>
            <person name="Kobayashi Y."/>
            <person name="Nakagawa T."/>
            <person name="Ezawa T."/>
            <person name="Yamaguchi K."/>
            <person name="Bino T."/>
            <person name="Nishimoto Y."/>
            <person name="Shigenobu S."/>
            <person name="Kawaguchi M."/>
        </authorList>
    </citation>
    <scope>NUCLEOTIDE SEQUENCE</scope>
    <source>
        <strain evidence="3">HR1</strain>
    </source>
</reference>
<keyword evidence="4" id="KW-1185">Reference proteome</keyword>
<organism evidence="2 4">
    <name type="scientific">Rhizophagus clarus</name>
    <dbReference type="NCBI Taxonomy" id="94130"/>
    <lineage>
        <taxon>Eukaryota</taxon>
        <taxon>Fungi</taxon>
        <taxon>Fungi incertae sedis</taxon>
        <taxon>Mucoromycota</taxon>
        <taxon>Glomeromycotina</taxon>
        <taxon>Glomeromycetes</taxon>
        <taxon>Glomerales</taxon>
        <taxon>Glomeraceae</taxon>
        <taxon>Rhizophagus</taxon>
    </lineage>
</organism>
<dbReference type="STRING" id="94130.A0A2Z6SEG0"/>
<keyword evidence="1" id="KW-1133">Transmembrane helix</keyword>
<proteinExistence type="predicted"/>
<feature type="transmembrane region" description="Helical" evidence="1">
    <location>
        <begin position="12"/>
        <end position="35"/>
    </location>
</feature>
<feature type="transmembrane region" description="Helical" evidence="1">
    <location>
        <begin position="83"/>
        <end position="104"/>
    </location>
</feature>
<dbReference type="OrthoDB" id="2239528at2759"/>
<comment type="caution">
    <text evidence="2">The sequence shown here is derived from an EMBL/GenBank/DDBJ whole genome shotgun (WGS) entry which is preliminary data.</text>
</comment>
<evidence type="ECO:0000313" key="4">
    <source>
        <dbReference type="Proteomes" id="UP000247702"/>
    </source>
</evidence>
<sequence length="193" mass="21206">MASDRCCWIEMRICLIFLTIINFFISIFFAIVFIVNPDVLTYGLPRGLTIFFGVLFILVALVSIFGILGTLLGSAGGTKIHSIILWGFVIIYLIIIIIVVINMIRTKQEAINLCIKHGGKGGTQSVGESAESTNNNTKGSLSTECNEFVNVLVKSICLVLVALFTASLAQLSSRHSHHLYIQRKTKPNIKSSN</sequence>
<dbReference type="EMBL" id="BEXD01003883">
    <property type="protein sequence ID" value="GBC03409.1"/>
    <property type="molecule type" value="Genomic_DNA"/>
</dbReference>
<evidence type="ECO:0008006" key="5">
    <source>
        <dbReference type="Google" id="ProtNLM"/>
    </source>
</evidence>
<dbReference type="Proteomes" id="UP000615446">
    <property type="component" value="Unassembled WGS sequence"/>
</dbReference>
<evidence type="ECO:0000313" key="2">
    <source>
        <dbReference type="EMBL" id="GBC03409.1"/>
    </source>
</evidence>
<accession>A0A2Z6SEG0</accession>
<name>A0A2Z6SEG0_9GLOM</name>
<dbReference type="EMBL" id="BLAL01000160">
    <property type="protein sequence ID" value="GES86434.1"/>
    <property type="molecule type" value="Genomic_DNA"/>
</dbReference>
<evidence type="ECO:0000313" key="3">
    <source>
        <dbReference type="EMBL" id="GES86434.1"/>
    </source>
</evidence>
<feature type="transmembrane region" description="Helical" evidence="1">
    <location>
        <begin position="47"/>
        <end position="71"/>
    </location>
</feature>
<reference evidence="2 4" key="1">
    <citation type="submission" date="2017-11" db="EMBL/GenBank/DDBJ databases">
        <title>The genome of Rhizophagus clarus HR1 reveals common genetic basis of auxotrophy among arbuscular mycorrhizal fungi.</title>
        <authorList>
            <person name="Kobayashi Y."/>
        </authorList>
    </citation>
    <scope>NUCLEOTIDE SEQUENCE [LARGE SCALE GENOMIC DNA]</scope>
    <source>
        <strain evidence="2 4">HR1</strain>
    </source>
</reference>
<gene>
    <name evidence="3" type="ORF">RCL2_001348900</name>
    <name evidence="2" type="ORF">RclHR1_05100005</name>
</gene>
<keyword evidence="1" id="KW-0812">Transmembrane</keyword>
<dbReference type="Proteomes" id="UP000247702">
    <property type="component" value="Unassembled WGS sequence"/>
</dbReference>